<evidence type="ECO:0000313" key="2">
    <source>
        <dbReference type="EMBL" id="MFB5682240.1"/>
    </source>
</evidence>
<proteinExistence type="predicted"/>
<comment type="caution">
    <text evidence="2">The sequence shown here is derived from an EMBL/GenBank/DDBJ whole genome shotgun (WGS) entry which is preliminary data.</text>
</comment>
<dbReference type="InterPro" id="IPR016181">
    <property type="entry name" value="Acyl_CoA_acyltransferase"/>
</dbReference>
<gene>
    <name evidence="2" type="ORF">ACE3NQ_15045</name>
</gene>
<dbReference type="PROSITE" id="PS51186">
    <property type="entry name" value="GNAT"/>
    <property type="match status" value="1"/>
</dbReference>
<dbReference type="RefSeq" id="WP_375526002.1">
    <property type="nucleotide sequence ID" value="NZ_JBHILM010000016.1"/>
</dbReference>
<protein>
    <submittedName>
        <fullName evidence="2">GNAT family N-acetyltransferase</fullName>
        <ecNumber evidence="2">2.3.1.-</ecNumber>
    </submittedName>
</protein>
<accession>A0ABV5B9J9</accession>
<dbReference type="InterPro" id="IPR000182">
    <property type="entry name" value="GNAT_dom"/>
</dbReference>
<dbReference type="Pfam" id="PF00583">
    <property type="entry name" value="Acetyltransf_1"/>
    <property type="match status" value="1"/>
</dbReference>
<reference evidence="2 3" key="1">
    <citation type="submission" date="2024-09" db="EMBL/GenBank/DDBJ databases">
        <authorList>
            <person name="Ruan L."/>
        </authorList>
    </citation>
    <scope>NUCLEOTIDE SEQUENCE [LARGE SCALE GENOMIC DNA]</scope>
    <source>
        <strain evidence="2 3">D33</strain>
    </source>
</reference>
<dbReference type="Gene3D" id="3.40.630.30">
    <property type="match status" value="1"/>
</dbReference>
<name>A0ABV5B9J9_9BACL</name>
<feature type="domain" description="N-acetyltransferase" evidence="1">
    <location>
        <begin position="129"/>
        <end position="263"/>
    </location>
</feature>
<dbReference type="Proteomes" id="UP001580407">
    <property type="component" value="Unassembled WGS sequence"/>
</dbReference>
<keyword evidence="2" id="KW-0808">Transferase</keyword>
<sequence>MNERKPSYYLEQIEKMELELTQLNASRSLVPVERQLEVLRVGNSILLRDRTDPASMYYNRIKGFGLPDLPDLDKLLSYYQVSPCFDMTPDHMTAEVARSLSDRGFIPVEQLVFMYVNLLKEKTESAQNFHIERVTEHTAEEFIRWIELSKKGVQFTQEMIARSKSYLYSPSFLNYMLRIDGEPAAMGSLFLHGEEGYIANDYTFEAYRGRGCQGALLRQRLSDAASLGVKTVYTDVEFGSTSHGNMVKAGFKTAFLNTFWMKK</sequence>
<organism evidence="2 3">
    <name type="scientific">Paenibacillus terreus</name>
    <dbReference type="NCBI Taxonomy" id="1387834"/>
    <lineage>
        <taxon>Bacteria</taxon>
        <taxon>Bacillati</taxon>
        <taxon>Bacillota</taxon>
        <taxon>Bacilli</taxon>
        <taxon>Bacillales</taxon>
        <taxon>Paenibacillaceae</taxon>
        <taxon>Paenibacillus</taxon>
    </lineage>
</organism>
<dbReference type="EMBL" id="JBHILM010000016">
    <property type="protein sequence ID" value="MFB5682240.1"/>
    <property type="molecule type" value="Genomic_DNA"/>
</dbReference>
<keyword evidence="2" id="KW-0012">Acyltransferase</keyword>
<dbReference type="SUPFAM" id="SSF55729">
    <property type="entry name" value="Acyl-CoA N-acyltransferases (Nat)"/>
    <property type="match status" value="1"/>
</dbReference>
<evidence type="ECO:0000313" key="3">
    <source>
        <dbReference type="Proteomes" id="UP001580407"/>
    </source>
</evidence>
<dbReference type="GO" id="GO:0016746">
    <property type="term" value="F:acyltransferase activity"/>
    <property type="evidence" value="ECO:0007669"/>
    <property type="project" value="UniProtKB-KW"/>
</dbReference>
<dbReference type="CDD" id="cd04301">
    <property type="entry name" value="NAT_SF"/>
    <property type="match status" value="1"/>
</dbReference>
<evidence type="ECO:0000259" key="1">
    <source>
        <dbReference type="PROSITE" id="PS51186"/>
    </source>
</evidence>
<dbReference type="EC" id="2.3.1.-" evidence="2"/>
<keyword evidence="3" id="KW-1185">Reference proteome</keyword>